<keyword evidence="3" id="KW-1185">Reference proteome</keyword>
<accession>A0ABV0NGX5</accession>
<sequence>MFSLLFHRARQRPTTRGTATPGELKALRRPRVVLRRGTSLMSYPRPHTRPHPEPLALPRTVSLAKQGNTKPGMMEIRK</sequence>
<protein>
    <submittedName>
        <fullName evidence="2">Uncharacterized protein</fullName>
    </submittedName>
</protein>
<evidence type="ECO:0000256" key="1">
    <source>
        <dbReference type="SAM" id="MobiDB-lite"/>
    </source>
</evidence>
<proteinExistence type="predicted"/>
<gene>
    <name evidence="2" type="ORF">GOODEAATRI_029180</name>
</gene>
<evidence type="ECO:0000313" key="3">
    <source>
        <dbReference type="Proteomes" id="UP001476798"/>
    </source>
</evidence>
<reference evidence="2 3" key="1">
    <citation type="submission" date="2021-06" db="EMBL/GenBank/DDBJ databases">
        <authorList>
            <person name="Palmer J.M."/>
        </authorList>
    </citation>
    <scope>NUCLEOTIDE SEQUENCE [LARGE SCALE GENOMIC DNA]</scope>
    <source>
        <strain evidence="2 3">GA_2019</strain>
        <tissue evidence="2">Muscle</tissue>
    </source>
</reference>
<organism evidence="2 3">
    <name type="scientific">Goodea atripinnis</name>
    <dbReference type="NCBI Taxonomy" id="208336"/>
    <lineage>
        <taxon>Eukaryota</taxon>
        <taxon>Metazoa</taxon>
        <taxon>Chordata</taxon>
        <taxon>Craniata</taxon>
        <taxon>Vertebrata</taxon>
        <taxon>Euteleostomi</taxon>
        <taxon>Actinopterygii</taxon>
        <taxon>Neopterygii</taxon>
        <taxon>Teleostei</taxon>
        <taxon>Neoteleostei</taxon>
        <taxon>Acanthomorphata</taxon>
        <taxon>Ovalentaria</taxon>
        <taxon>Atherinomorphae</taxon>
        <taxon>Cyprinodontiformes</taxon>
        <taxon>Goodeidae</taxon>
        <taxon>Goodea</taxon>
    </lineage>
</organism>
<evidence type="ECO:0000313" key="2">
    <source>
        <dbReference type="EMBL" id="MEQ2169828.1"/>
    </source>
</evidence>
<dbReference type="EMBL" id="JAHRIO010034221">
    <property type="protein sequence ID" value="MEQ2169828.1"/>
    <property type="molecule type" value="Genomic_DNA"/>
</dbReference>
<feature type="region of interest" description="Disordered" evidence="1">
    <location>
        <begin position="1"/>
        <end position="23"/>
    </location>
</feature>
<name>A0ABV0NGX5_9TELE</name>
<dbReference type="Proteomes" id="UP001476798">
    <property type="component" value="Unassembled WGS sequence"/>
</dbReference>
<comment type="caution">
    <text evidence="2">The sequence shown here is derived from an EMBL/GenBank/DDBJ whole genome shotgun (WGS) entry which is preliminary data.</text>
</comment>